<dbReference type="AlphaFoldDB" id="A0A3N4JKD7"/>
<protein>
    <submittedName>
        <fullName evidence="2">Uncharacterized protein</fullName>
    </submittedName>
</protein>
<evidence type="ECO:0000313" key="3">
    <source>
        <dbReference type="Proteomes" id="UP000276215"/>
    </source>
</evidence>
<name>A0A3N4JKD7_9PEZI</name>
<organism evidence="2 3">
    <name type="scientific">Choiromyces venosus 120613-1</name>
    <dbReference type="NCBI Taxonomy" id="1336337"/>
    <lineage>
        <taxon>Eukaryota</taxon>
        <taxon>Fungi</taxon>
        <taxon>Dikarya</taxon>
        <taxon>Ascomycota</taxon>
        <taxon>Pezizomycotina</taxon>
        <taxon>Pezizomycetes</taxon>
        <taxon>Pezizales</taxon>
        <taxon>Tuberaceae</taxon>
        <taxon>Choiromyces</taxon>
    </lineage>
</organism>
<feature type="region of interest" description="Disordered" evidence="1">
    <location>
        <begin position="147"/>
        <end position="170"/>
    </location>
</feature>
<feature type="region of interest" description="Disordered" evidence="1">
    <location>
        <begin position="77"/>
        <end position="102"/>
    </location>
</feature>
<feature type="region of interest" description="Disordered" evidence="1">
    <location>
        <begin position="316"/>
        <end position="341"/>
    </location>
</feature>
<feature type="compositionally biased region" description="Basic residues" evidence="1">
    <location>
        <begin position="160"/>
        <end position="170"/>
    </location>
</feature>
<dbReference type="Proteomes" id="UP000276215">
    <property type="component" value="Unassembled WGS sequence"/>
</dbReference>
<evidence type="ECO:0000256" key="1">
    <source>
        <dbReference type="SAM" id="MobiDB-lite"/>
    </source>
</evidence>
<proteinExistence type="predicted"/>
<feature type="compositionally biased region" description="Polar residues" evidence="1">
    <location>
        <begin position="329"/>
        <end position="340"/>
    </location>
</feature>
<gene>
    <name evidence="2" type="ORF">L873DRAFT_1739690</name>
</gene>
<feature type="compositionally biased region" description="Polar residues" evidence="1">
    <location>
        <begin position="81"/>
        <end position="94"/>
    </location>
</feature>
<dbReference type="STRING" id="1336337.A0A3N4JKD7"/>
<dbReference type="OrthoDB" id="410701at2759"/>
<keyword evidence="3" id="KW-1185">Reference proteome</keyword>
<sequence>MSLPIFSLPLRRLLLRRPLSSTLVSRLDWIVDGGCLDTGRLRVGKGLRRSSGSALTRECGKGVAGSELETDGGDFEAANSVKGSSTIQGKNSGKNPDRKLGRWAVEKKKRKRDEVDDSNKLSGTEDDSLLSLLRSIGHARDIPRKASGKLDLSHVDPLKPRPRSKKDRYRPVRPGRALKWPYFGGVKVRYIDQDGVQRERYSLKSITMNLIYHIYKLYPHSSFRFPVLESAANLSEEHDEITLREVFTSGVREYLERRGYTPEDVLVWTWVLTAKDGGLAGYRLDLGTRVRSEMVDRVLEEQEILDAELTGKARGVQPLHNNGDLGSNDAKNIQPSSPRNTVGARHTYRIPPFLILFTLRRRYFIRDNIQALFPMIESTLFPSNPLAISEDKTIVLLLLRLLRRVRSTWPPAISIVAKLLVTHLHRPDSPKPRSSPSRVARLYNRLLTCFSLPASDRPFAHLPILQRSQFLILHKMAAMGIPLIREGYRAIISVQLAHAKTPPEKQTVRNMVTTWPPWPFERDGRESRIPPGISRAAEVIQRMTEAGYPLYDWEYSALILAGKDTDNTPTVQTRTFHLKLRHLISPSPTSTWASRIRATRTIDEAWAIFLDCRQDGTIPHRDVWEELIAKALYAEKLTRQQMHAEHIERKKSLREKPRLDTIRRLQRETNYRVVAGEAKEVLPPPRNLNEGVYVPIPVPDIDELFIMMKRDNVPPSRRILALLISHSRDLNHAHRILETWNYPLPSSSPSAKPTDPRILTAYISLLLHRKNDKLEPAIRLLLAQKPMFAPAYNTVLARLARTLDSKRANDKPNRIRIIWEVYKKMTRLVSEDSETLRALCVAVEKNMRLGMGVLWDDRDPVDQVVHIFEKNVGLNKPKMRIADQELPPLLTPAPASVHAYVRVLGFARRYREIGRIIEWVTAAADWMDDGDKPMARRVIVAAKVFLEVPAGHRQQEVEGDDEESVRQEVLRDVKVLIQEWPDEEQVAEYCFLGGLK</sequence>
<dbReference type="EMBL" id="ML120393">
    <property type="protein sequence ID" value="RPA98713.1"/>
    <property type="molecule type" value="Genomic_DNA"/>
</dbReference>
<evidence type="ECO:0000313" key="2">
    <source>
        <dbReference type="EMBL" id="RPA98713.1"/>
    </source>
</evidence>
<accession>A0A3N4JKD7</accession>
<reference evidence="2 3" key="1">
    <citation type="journal article" date="2018" name="Nat. Ecol. Evol.">
        <title>Pezizomycetes genomes reveal the molecular basis of ectomycorrhizal truffle lifestyle.</title>
        <authorList>
            <person name="Murat C."/>
            <person name="Payen T."/>
            <person name="Noel B."/>
            <person name="Kuo A."/>
            <person name="Morin E."/>
            <person name="Chen J."/>
            <person name="Kohler A."/>
            <person name="Krizsan K."/>
            <person name="Balestrini R."/>
            <person name="Da Silva C."/>
            <person name="Montanini B."/>
            <person name="Hainaut M."/>
            <person name="Levati E."/>
            <person name="Barry K.W."/>
            <person name="Belfiori B."/>
            <person name="Cichocki N."/>
            <person name="Clum A."/>
            <person name="Dockter R.B."/>
            <person name="Fauchery L."/>
            <person name="Guy J."/>
            <person name="Iotti M."/>
            <person name="Le Tacon F."/>
            <person name="Lindquist E.A."/>
            <person name="Lipzen A."/>
            <person name="Malagnac F."/>
            <person name="Mello A."/>
            <person name="Molinier V."/>
            <person name="Miyauchi S."/>
            <person name="Poulain J."/>
            <person name="Riccioni C."/>
            <person name="Rubini A."/>
            <person name="Sitrit Y."/>
            <person name="Splivallo R."/>
            <person name="Traeger S."/>
            <person name="Wang M."/>
            <person name="Zifcakova L."/>
            <person name="Wipf D."/>
            <person name="Zambonelli A."/>
            <person name="Paolocci F."/>
            <person name="Nowrousian M."/>
            <person name="Ottonello S."/>
            <person name="Baldrian P."/>
            <person name="Spatafora J.W."/>
            <person name="Henrissat B."/>
            <person name="Nagy L.G."/>
            <person name="Aury J.M."/>
            <person name="Wincker P."/>
            <person name="Grigoriev I.V."/>
            <person name="Bonfante P."/>
            <person name="Martin F.M."/>
        </authorList>
    </citation>
    <scope>NUCLEOTIDE SEQUENCE [LARGE SCALE GENOMIC DNA]</scope>
    <source>
        <strain evidence="2 3">120613-1</strain>
    </source>
</reference>